<feature type="region of interest" description="Disordered" evidence="1">
    <location>
        <begin position="15"/>
        <end position="40"/>
    </location>
</feature>
<gene>
    <name evidence="2" type="ORF">RRG08_036641</name>
</gene>
<dbReference type="AlphaFoldDB" id="A0AAE0YRC8"/>
<sequence length="103" mass="11631">MRLFKPQDNLGIKYGAIQSGSRVPQPHKMKSRPGKCQSGTEPCAVCCTSLPCDYSLRRMLPGASRQSRFSCRPLERVKISAPYKRCISSCKRTQWKFQRSSCG</sequence>
<dbReference type="Proteomes" id="UP001283361">
    <property type="component" value="Unassembled WGS sequence"/>
</dbReference>
<name>A0AAE0YRC8_9GAST</name>
<dbReference type="EMBL" id="JAWDGP010005606">
    <property type="protein sequence ID" value="KAK3755155.1"/>
    <property type="molecule type" value="Genomic_DNA"/>
</dbReference>
<proteinExistence type="predicted"/>
<reference evidence="2" key="1">
    <citation type="journal article" date="2023" name="G3 (Bethesda)">
        <title>A reference genome for the long-term kleptoplast-retaining sea slug Elysia crispata morphotype clarki.</title>
        <authorList>
            <person name="Eastman K.E."/>
            <person name="Pendleton A.L."/>
            <person name="Shaikh M.A."/>
            <person name="Suttiyut T."/>
            <person name="Ogas R."/>
            <person name="Tomko P."/>
            <person name="Gavelis G."/>
            <person name="Widhalm J.R."/>
            <person name="Wisecaver J.H."/>
        </authorList>
    </citation>
    <scope>NUCLEOTIDE SEQUENCE</scope>
    <source>
        <strain evidence="2">ECLA1</strain>
    </source>
</reference>
<organism evidence="2 3">
    <name type="scientific">Elysia crispata</name>
    <name type="common">lettuce slug</name>
    <dbReference type="NCBI Taxonomy" id="231223"/>
    <lineage>
        <taxon>Eukaryota</taxon>
        <taxon>Metazoa</taxon>
        <taxon>Spiralia</taxon>
        <taxon>Lophotrochozoa</taxon>
        <taxon>Mollusca</taxon>
        <taxon>Gastropoda</taxon>
        <taxon>Heterobranchia</taxon>
        <taxon>Euthyneura</taxon>
        <taxon>Panpulmonata</taxon>
        <taxon>Sacoglossa</taxon>
        <taxon>Placobranchoidea</taxon>
        <taxon>Plakobranchidae</taxon>
        <taxon>Elysia</taxon>
    </lineage>
</organism>
<accession>A0AAE0YRC8</accession>
<evidence type="ECO:0000313" key="2">
    <source>
        <dbReference type="EMBL" id="KAK3755155.1"/>
    </source>
</evidence>
<comment type="caution">
    <text evidence="2">The sequence shown here is derived from an EMBL/GenBank/DDBJ whole genome shotgun (WGS) entry which is preliminary data.</text>
</comment>
<evidence type="ECO:0000313" key="3">
    <source>
        <dbReference type="Proteomes" id="UP001283361"/>
    </source>
</evidence>
<evidence type="ECO:0000256" key="1">
    <source>
        <dbReference type="SAM" id="MobiDB-lite"/>
    </source>
</evidence>
<protein>
    <submittedName>
        <fullName evidence="2">Uncharacterized protein</fullName>
    </submittedName>
</protein>
<keyword evidence="3" id="KW-1185">Reference proteome</keyword>